<evidence type="ECO:0000256" key="4">
    <source>
        <dbReference type="ARBA" id="ARBA00022519"/>
    </source>
</evidence>
<dbReference type="RefSeq" id="WP_105074762.1">
    <property type="nucleotide sequence ID" value="NZ_PPGH01000037.1"/>
</dbReference>
<dbReference type="FunFam" id="1.20.120.1220:FF:000001">
    <property type="entry name" value="Type 4 prepilin-like proteins leader peptide-processing enzyme"/>
    <property type="match status" value="1"/>
</dbReference>
<dbReference type="EMBL" id="PPGH01000037">
    <property type="protein sequence ID" value="PQJ95769.1"/>
    <property type="molecule type" value="Genomic_DNA"/>
</dbReference>
<feature type="transmembrane region" description="Helical" evidence="20">
    <location>
        <begin position="300"/>
        <end position="323"/>
    </location>
</feature>
<evidence type="ECO:0000313" key="23">
    <source>
        <dbReference type="EMBL" id="PQJ95769.1"/>
    </source>
</evidence>
<evidence type="ECO:0000313" key="24">
    <source>
        <dbReference type="Proteomes" id="UP000239936"/>
    </source>
</evidence>
<feature type="region of interest" description="Disordered" evidence="19">
    <location>
        <begin position="61"/>
        <end position="107"/>
    </location>
</feature>
<keyword evidence="13 18" id="KW-0511">Multifunctional enzyme</keyword>
<evidence type="ECO:0000256" key="9">
    <source>
        <dbReference type="ARBA" id="ARBA00022692"/>
    </source>
</evidence>
<keyword evidence="8" id="KW-0949">S-adenosyl-L-methionine</keyword>
<feature type="compositionally biased region" description="Basic and acidic residues" evidence="19">
    <location>
        <begin position="76"/>
        <end position="88"/>
    </location>
</feature>
<dbReference type="Proteomes" id="UP000239936">
    <property type="component" value="Unassembled WGS sequence"/>
</dbReference>
<dbReference type="GO" id="GO:0005886">
    <property type="term" value="C:plasma membrane"/>
    <property type="evidence" value="ECO:0007669"/>
    <property type="project" value="UniProtKB-SubCell"/>
</dbReference>
<dbReference type="InterPro" id="IPR050882">
    <property type="entry name" value="Prepilin_peptidase/N-MTase"/>
</dbReference>
<dbReference type="AlphaFoldDB" id="A0A2S7XPV0"/>
<evidence type="ECO:0000256" key="13">
    <source>
        <dbReference type="ARBA" id="ARBA00023268"/>
    </source>
</evidence>
<evidence type="ECO:0000256" key="19">
    <source>
        <dbReference type="SAM" id="MobiDB-lite"/>
    </source>
</evidence>
<evidence type="ECO:0000256" key="12">
    <source>
        <dbReference type="ARBA" id="ARBA00023136"/>
    </source>
</evidence>
<evidence type="ECO:0000256" key="8">
    <source>
        <dbReference type="ARBA" id="ARBA00022691"/>
    </source>
</evidence>
<feature type="domain" description="Prepilin type IV endopeptidase peptidase" evidence="21">
    <location>
        <begin position="175"/>
        <end position="284"/>
    </location>
</feature>
<dbReference type="GO" id="GO:0008168">
    <property type="term" value="F:methyltransferase activity"/>
    <property type="evidence" value="ECO:0007669"/>
    <property type="project" value="UniProtKB-KW"/>
</dbReference>
<evidence type="ECO:0000256" key="3">
    <source>
        <dbReference type="ARBA" id="ARBA00022475"/>
    </source>
</evidence>
<proteinExistence type="inferred from homology"/>
<organism evidence="23 24">
    <name type="scientific">Chromatium okenii</name>
    <dbReference type="NCBI Taxonomy" id="61644"/>
    <lineage>
        <taxon>Bacteria</taxon>
        <taxon>Pseudomonadati</taxon>
        <taxon>Pseudomonadota</taxon>
        <taxon>Gammaproteobacteria</taxon>
        <taxon>Chromatiales</taxon>
        <taxon>Chromatiaceae</taxon>
        <taxon>Chromatium</taxon>
    </lineage>
</organism>
<evidence type="ECO:0000256" key="15">
    <source>
        <dbReference type="ARBA" id="ARBA00067082"/>
    </source>
</evidence>
<evidence type="ECO:0000259" key="21">
    <source>
        <dbReference type="Pfam" id="PF01478"/>
    </source>
</evidence>
<keyword evidence="3" id="KW-1003">Cell membrane</keyword>
<accession>A0A2S7XPV0</accession>
<keyword evidence="12 20" id="KW-0472">Membrane</keyword>
<comment type="subcellular location">
    <subcellularLocation>
        <location evidence="1">Cell inner membrane</location>
        <topology evidence="1">Multi-pass membrane protein</topology>
    </subcellularLocation>
    <subcellularLocation>
        <location evidence="18">Cell membrane</location>
        <topology evidence="18">Multi-pass membrane protein</topology>
    </subcellularLocation>
</comment>
<evidence type="ECO:0000259" key="22">
    <source>
        <dbReference type="Pfam" id="PF06750"/>
    </source>
</evidence>
<gene>
    <name evidence="23" type="ORF">CXB77_13245</name>
</gene>
<dbReference type="Pfam" id="PF06750">
    <property type="entry name" value="A24_N_bact"/>
    <property type="match status" value="1"/>
</dbReference>
<keyword evidence="5 18" id="KW-0489">Methyltransferase</keyword>
<evidence type="ECO:0000256" key="2">
    <source>
        <dbReference type="ARBA" id="ARBA00005801"/>
    </source>
</evidence>
<evidence type="ECO:0000256" key="16">
    <source>
        <dbReference type="ARBA" id="ARBA00071870"/>
    </source>
</evidence>
<keyword evidence="11 20" id="KW-1133">Transmembrane helix</keyword>
<dbReference type="PANTHER" id="PTHR30487:SF0">
    <property type="entry name" value="PREPILIN LEADER PEPTIDASE_N-METHYLTRANSFERASE-RELATED"/>
    <property type="match status" value="1"/>
</dbReference>
<evidence type="ECO:0000256" key="20">
    <source>
        <dbReference type="SAM" id="Phobius"/>
    </source>
</evidence>
<keyword evidence="24" id="KW-1185">Reference proteome</keyword>
<dbReference type="InterPro" id="IPR010627">
    <property type="entry name" value="Prepilin_pept_A24_N"/>
</dbReference>
<comment type="catalytic activity">
    <reaction evidence="14 18">
        <text>Typically cleaves a -Gly-|-Phe- bond to release an N-terminal, basic peptide of 5-8 residues from type IV prepilin, and then N-methylates the new N-terminal amino group, the methyl donor being S-adenosyl-L-methionine.</text>
        <dbReference type="EC" id="3.4.23.43"/>
    </reaction>
</comment>
<keyword evidence="4" id="KW-0997">Cell inner membrane</keyword>
<evidence type="ECO:0000256" key="11">
    <source>
        <dbReference type="ARBA" id="ARBA00022989"/>
    </source>
</evidence>
<dbReference type="InterPro" id="IPR014032">
    <property type="entry name" value="Peptidase_A24A_bac"/>
</dbReference>
<feature type="transmembrane region" description="Helical" evidence="20">
    <location>
        <begin position="221"/>
        <end position="241"/>
    </location>
</feature>
<dbReference type="InterPro" id="IPR000045">
    <property type="entry name" value="Prepilin_IV_endopep_pep"/>
</dbReference>
<evidence type="ECO:0000256" key="1">
    <source>
        <dbReference type="ARBA" id="ARBA00004429"/>
    </source>
</evidence>
<name>A0A2S7XPV0_9GAMM</name>
<evidence type="ECO:0000256" key="14">
    <source>
        <dbReference type="ARBA" id="ARBA00050401"/>
    </source>
</evidence>
<comment type="function">
    <text evidence="18">Plays an essential role in type IV pili and type II pseudopili formation by proteolytically removing the leader sequence from substrate proteins and subsequently monomethylating the alpha-amino group of the newly exposed N-terminal phenylalanine.</text>
</comment>
<sequence>MSEVFALLAQNTELLALVAVLFGLLIGSFLNVVILRLPLMMQAEWQRDCAELLEEIPPCPPFSKGGEEQSPPFTRENQESTLLEKDSKSPPLKKGGWGDSSISLSSPPSTCPHCGHRIRAYENIPIISYLLLRGRCSSCHTHISLRYPFVEALTALLTLAVALQFGMTWQLPAALVLTWALIALALIDYDTQLLPDNIVLPLLWLGLLLNAFGMFTDSQTAIIGAVAGYLSLWTVFQLFRLATGKEGMGYGDFKLLALFGAWFGWQLLPQIVLLSALTGAVLGVLLIVTGQQRREQPLPFGPFLAVAGWISLLWGDAINTAYFTSAD</sequence>
<evidence type="ECO:0000256" key="6">
    <source>
        <dbReference type="ARBA" id="ARBA00022670"/>
    </source>
</evidence>
<dbReference type="Gene3D" id="1.20.120.1220">
    <property type="match status" value="1"/>
</dbReference>
<comment type="similarity">
    <text evidence="2 17">Belongs to the peptidase A24 family.</text>
</comment>
<evidence type="ECO:0000256" key="5">
    <source>
        <dbReference type="ARBA" id="ARBA00022603"/>
    </source>
</evidence>
<evidence type="ECO:0000256" key="7">
    <source>
        <dbReference type="ARBA" id="ARBA00022679"/>
    </source>
</evidence>
<reference evidence="23 24" key="1">
    <citation type="submission" date="2018-01" db="EMBL/GenBank/DDBJ databases">
        <title>The complete genome sequence of Chromatium okenii LaCa, a purple sulfur bacterium with a turbulent life.</title>
        <authorList>
            <person name="Luedin S.M."/>
            <person name="Liechti N."/>
            <person name="Storelli N."/>
            <person name="Danza F."/>
            <person name="Wittwer M."/>
            <person name="Pothier J.F."/>
            <person name="Tonolla M.A."/>
        </authorList>
    </citation>
    <scope>NUCLEOTIDE SEQUENCE [LARGE SCALE GENOMIC DNA]</scope>
    <source>
        <strain evidence="23 24">LaCa</strain>
    </source>
</reference>
<dbReference type="GO" id="GO:0004190">
    <property type="term" value="F:aspartic-type endopeptidase activity"/>
    <property type="evidence" value="ECO:0007669"/>
    <property type="project" value="UniProtKB-EC"/>
</dbReference>
<feature type="transmembrane region" description="Helical" evidence="20">
    <location>
        <begin position="271"/>
        <end position="288"/>
    </location>
</feature>
<dbReference type="EC" id="3.4.23.43" evidence="15 18"/>
<evidence type="ECO:0000256" key="18">
    <source>
        <dbReference type="RuleBase" id="RU003794"/>
    </source>
</evidence>
<feature type="domain" description="Prepilin peptidase A24 N-terminal" evidence="22">
    <location>
        <begin position="21"/>
        <end position="165"/>
    </location>
</feature>
<keyword evidence="10 18" id="KW-0378">Hydrolase</keyword>
<comment type="caution">
    <text evidence="23">The sequence shown here is derived from an EMBL/GenBank/DDBJ whole genome shotgun (WGS) entry which is preliminary data.</text>
</comment>
<keyword evidence="9 18" id="KW-0812">Transmembrane</keyword>
<feature type="transmembrane region" description="Helical" evidence="20">
    <location>
        <begin position="14"/>
        <end position="37"/>
    </location>
</feature>
<dbReference type="GO" id="GO:0006465">
    <property type="term" value="P:signal peptide processing"/>
    <property type="evidence" value="ECO:0007669"/>
    <property type="project" value="TreeGrafter"/>
</dbReference>
<dbReference type="Pfam" id="PF01478">
    <property type="entry name" value="Peptidase_A24"/>
    <property type="match status" value="1"/>
</dbReference>
<dbReference type="PANTHER" id="PTHR30487">
    <property type="entry name" value="TYPE 4 PREPILIN-LIKE PROTEINS LEADER PEPTIDE-PROCESSING ENZYME"/>
    <property type="match status" value="1"/>
</dbReference>
<dbReference type="PRINTS" id="PR00864">
    <property type="entry name" value="PREPILNPTASE"/>
</dbReference>
<dbReference type="GO" id="GO:0032259">
    <property type="term" value="P:methylation"/>
    <property type="evidence" value="ECO:0007669"/>
    <property type="project" value="UniProtKB-KW"/>
</dbReference>
<feature type="transmembrane region" description="Helical" evidence="20">
    <location>
        <begin position="169"/>
        <end position="186"/>
    </location>
</feature>
<dbReference type="EC" id="2.1.1.-" evidence="18"/>
<keyword evidence="7 18" id="KW-0808">Transferase</keyword>
<dbReference type="OrthoDB" id="9789291at2"/>
<evidence type="ECO:0000256" key="10">
    <source>
        <dbReference type="ARBA" id="ARBA00022801"/>
    </source>
</evidence>
<feature type="transmembrane region" description="Helical" evidence="20">
    <location>
        <begin position="198"/>
        <end position="215"/>
    </location>
</feature>
<evidence type="ECO:0000256" key="17">
    <source>
        <dbReference type="RuleBase" id="RU003793"/>
    </source>
</evidence>
<protein>
    <recommendedName>
        <fullName evidence="16 18">Prepilin leader peptidase/N-methyltransferase</fullName>
        <ecNumber evidence="18">2.1.1.-</ecNumber>
        <ecNumber evidence="15 18">3.4.23.43</ecNumber>
    </recommendedName>
</protein>
<keyword evidence="6 18" id="KW-0645">Protease</keyword>